<proteinExistence type="predicted"/>
<name>A0A0V1LTA2_9BILA</name>
<evidence type="ECO:0000313" key="1">
    <source>
        <dbReference type="EMBL" id="KRZ62720.1"/>
    </source>
</evidence>
<evidence type="ECO:0000313" key="2">
    <source>
        <dbReference type="Proteomes" id="UP000054721"/>
    </source>
</evidence>
<keyword evidence="2" id="KW-1185">Reference proteome</keyword>
<dbReference type="AlphaFoldDB" id="A0A0V1LTA2"/>
<gene>
    <name evidence="1" type="ORF">T02_1058</name>
</gene>
<comment type="caution">
    <text evidence="1">The sequence shown here is derived from an EMBL/GenBank/DDBJ whole genome shotgun (WGS) entry which is preliminary data.</text>
</comment>
<dbReference type="Proteomes" id="UP000054721">
    <property type="component" value="Unassembled WGS sequence"/>
</dbReference>
<protein>
    <submittedName>
        <fullName evidence="1">Uncharacterized protein</fullName>
    </submittedName>
</protein>
<organism evidence="1 2">
    <name type="scientific">Trichinella nativa</name>
    <dbReference type="NCBI Taxonomy" id="6335"/>
    <lineage>
        <taxon>Eukaryota</taxon>
        <taxon>Metazoa</taxon>
        <taxon>Ecdysozoa</taxon>
        <taxon>Nematoda</taxon>
        <taxon>Enoplea</taxon>
        <taxon>Dorylaimia</taxon>
        <taxon>Trichinellida</taxon>
        <taxon>Trichinellidae</taxon>
        <taxon>Trichinella</taxon>
    </lineage>
</organism>
<accession>A0A0V1LTA2</accession>
<sequence length="114" mass="13492">MSSNRKVLDKISAFLLLQRLRKENVLNKKLQYWHFNVTFLGMRKLKCAKMKPCNDFIFRKPKLAAIHYNKNCRIVSVNINAQKWVPLTMLRLLIVGQVSTKDIFWPTSRRNMLA</sequence>
<dbReference type="EMBL" id="JYDW01000006">
    <property type="protein sequence ID" value="KRZ62720.1"/>
    <property type="molecule type" value="Genomic_DNA"/>
</dbReference>
<reference evidence="1 2" key="1">
    <citation type="submission" date="2015-05" db="EMBL/GenBank/DDBJ databases">
        <title>Evolution of Trichinella species and genotypes.</title>
        <authorList>
            <person name="Korhonen P.K."/>
            <person name="Edoardo P."/>
            <person name="Giuseppe L.R."/>
            <person name="Gasser R.B."/>
        </authorList>
    </citation>
    <scope>NUCLEOTIDE SEQUENCE [LARGE SCALE GENOMIC DNA]</scope>
    <source>
        <strain evidence="1">ISS10</strain>
    </source>
</reference>